<dbReference type="GO" id="GO:0006325">
    <property type="term" value="P:chromatin organization"/>
    <property type="evidence" value="ECO:0007669"/>
    <property type="project" value="UniProtKB-KW"/>
</dbReference>
<dbReference type="GeneID" id="30998505"/>
<comment type="function">
    <text evidence="12">Component of the NuA4 histone acetyltransferase complex which is involved in transcriptional activation of selected genes principally by acetylation of nucleosomal histone H4 and H2A. The NuA4 complex is also involved in DNA repair.</text>
</comment>
<proteinExistence type="inferred from homology"/>
<dbReference type="Gene3D" id="1.10.10.60">
    <property type="entry name" value="Homeodomain-like"/>
    <property type="match status" value="1"/>
</dbReference>
<evidence type="ECO:0000313" key="19">
    <source>
        <dbReference type="EMBL" id="ODV68252.1"/>
    </source>
</evidence>
<feature type="compositionally biased region" description="Polar residues" evidence="17">
    <location>
        <begin position="551"/>
        <end position="574"/>
    </location>
</feature>
<feature type="region of interest" description="Disordered" evidence="17">
    <location>
        <begin position="412"/>
        <end position="465"/>
    </location>
</feature>
<dbReference type="GO" id="GO:0006281">
    <property type="term" value="P:DNA repair"/>
    <property type="evidence" value="ECO:0007669"/>
    <property type="project" value="UniProtKB-KW"/>
</dbReference>
<evidence type="ECO:0000256" key="8">
    <source>
        <dbReference type="ARBA" id="ARBA00023159"/>
    </source>
</evidence>
<dbReference type="InterPro" id="IPR014012">
    <property type="entry name" value="HSA_dom"/>
</dbReference>
<dbReference type="PANTHER" id="PTHR46459">
    <property type="entry name" value="E1A-BINDING PROTEIN P400-RELATED"/>
    <property type="match status" value="1"/>
</dbReference>
<dbReference type="GO" id="GO:0005634">
    <property type="term" value="C:nucleus"/>
    <property type="evidence" value="ECO:0007669"/>
    <property type="project" value="UniProtKB-SubCell"/>
</dbReference>
<dbReference type="CDD" id="cd00167">
    <property type="entry name" value="SANT"/>
    <property type="match status" value="1"/>
</dbReference>
<evidence type="ECO:0000256" key="3">
    <source>
        <dbReference type="ARBA" id="ARBA00011353"/>
    </source>
</evidence>
<keyword evidence="9" id="KW-0804">Transcription</keyword>
<dbReference type="Proteomes" id="UP000095085">
    <property type="component" value="Unassembled WGS sequence"/>
</dbReference>
<dbReference type="PANTHER" id="PTHR46459:SF1">
    <property type="entry name" value="E1A-BINDING PROTEIN P400"/>
    <property type="match status" value="1"/>
</dbReference>
<feature type="non-terminal residue" evidence="19">
    <location>
        <position position="621"/>
    </location>
</feature>
<feature type="region of interest" description="Disordered" evidence="17">
    <location>
        <begin position="549"/>
        <end position="577"/>
    </location>
</feature>
<evidence type="ECO:0000256" key="10">
    <source>
        <dbReference type="ARBA" id="ARBA00023204"/>
    </source>
</evidence>
<keyword evidence="7" id="KW-0805">Transcription regulation</keyword>
<keyword evidence="20" id="KW-1185">Reference proteome</keyword>
<gene>
    <name evidence="19" type="ORF">HYPBUDRAFT_95866</name>
</gene>
<evidence type="ECO:0000256" key="4">
    <source>
        <dbReference type="ARBA" id="ARBA00018561"/>
    </source>
</evidence>
<sequence length="621" mass="72119">SNIKSLKSQQEVIDENLKEYLSKSISDLEIISTPENYPTETHSVSSLAELYYLTQTLPLIKLLPGCHKTLMTDNFELALFEGKIAVLYSRIEELKRQSKWSLRQPIRYYDPFLYNKKHKRVKSFHSDNLLNEGNWMAADFKESSKFKKSCCFNMAQSIMDYWTYGKIIEINGMFKLNADINDMKKIDQSIIKNLPKFTAFDDDDTTQISGSPFKSEVSPMVSISRLLHPFEDNDDWYKIVLKDSKNSNAKNSSQGPPEYQKGLFGFQSHRRFNYLKPPKPPLIKNIEYRSPTIWLPQDDKFLIHYVAEFAFNWDLISEHLLNTSSTLKKYESNIERRNPWQCFERYIQLNEKFQFSDMKGLYAYHAQQWLEQAHRAQLTTKRRISPLGVGNESIQRGHRRLRWASMFDAMRKSMRKRETQAAKIAQRRSTNNDTGASNANPNTNVNSNGNPTKRGSDRVPTPAELSRLKFERDKSIQEAYMNQQATRSRMMAAQLNVQQQKQQQMRQQAFAQGLAKRPTTPNGTPYTPEQIQQLLQIQKQRRLMQQQQNQAAKTATSAQGNTNLNMQNQYQNKRPPSKPRIQFAPAQVSAIINSIQTKNPNLTKEQVTRLAATYLANYQQQ</sequence>
<keyword evidence="8" id="KW-0010">Activator</keyword>
<evidence type="ECO:0000259" key="18">
    <source>
        <dbReference type="PROSITE" id="PS51204"/>
    </source>
</evidence>
<evidence type="ECO:0000256" key="12">
    <source>
        <dbReference type="ARBA" id="ARBA00025178"/>
    </source>
</evidence>
<dbReference type="OrthoDB" id="5364245at2759"/>
<dbReference type="PROSITE" id="PS51204">
    <property type="entry name" value="HSA"/>
    <property type="match status" value="1"/>
</dbReference>
<comment type="similarity">
    <text evidence="2">Belongs to the EAF1 family.</text>
</comment>
<keyword evidence="10" id="KW-0234">DNA repair</keyword>
<comment type="subunit">
    <text evidence="3">Component of the NuA4 histone acetyltransferase complex.</text>
</comment>
<evidence type="ECO:0000256" key="16">
    <source>
        <dbReference type="ARBA" id="ARBA00082479"/>
    </source>
</evidence>
<dbReference type="SMART" id="SM00717">
    <property type="entry name" value="SANT"/>
    <property type="match status" value="1"/>
</dbReference>
<evidence type="ECO:0000313" key="20">
    <source>
        <dbReference type="Proteomes" id="UP000095085"/>
    </source>
</evidence>
<dbReference type="InterPro" id="IPR009057">
    <property type="entry name" value="Homeodomain-like_sf"/>
</dbReference>
<keyword evidence="11" id="KW-0539">Nucleus</keyword>
<dbReference type="GO" id="GO:0035267">
    <property type="term" value="C:NuA4 histone acetyltransferase complex"/>
    <property type="evidence" value="ECO:0007669"/>
    <property type="project" value="TreeGrafter"/>
</dbReference>
<evidence type="ECO:0000256" key="14">
    <source>
        <dbReference type="ARBA" id="ARBA00032084"/>
    </source>
</evidence>
<dbReference type="SUPFAM" id="SSF46689">
    <property type="entry name" value="Homeodomain-like"/>
    <property type="match status" value="1"/>
</dbReference>
<feature type="domain" description="HSA" evidence="18">
    <location>
        <begin position="113"/>
        <end position="185"/>
    </location>
</feature>
<dbReference type="Pfam" id="PF07529">
    <property type="entry name" value="HSA"/>
    <property type="match status" value="1"/>
</dbReference>
<dbReference type="RefSeq" id="XP_020077319.1">
    <property type="nucleotide sequence ID" value="XM_020223956.1"/>
</dbReference>
<organism evidence="19 20">
    <name type="scientific">Hyphopichia burtonii NRRL Y-1933</name>
    <dbReference type="NCBI Taxonomy" id="984485"/>
    <lineage>
        <taxon>Eukaryota</taxon>
        <taxon>Fungi</taxon>
        <taxon>Dikarya</taxon>
        <taxon>Ascomycota</taxon>
        <taxon>Saccharomycotina</taxon>
        <taxon>Pichiomycetes</taxon>
        <taxon>Debaryomycetaceae</taxon>
        <taxon>Hyphopichia</taxon>
    </lineage>
</organism>
<dbReference type="InterPro" id="IPR001005">
    <property type="entry name" value="SANT/Myb"/>
</dbReference>
<evidence type="ECO:0000256" key="1">
    <source>
        <dbReference type="ARBA" id="ARBA00004123"/>
    </source>
</evidence>
<feature type="non-terminal residue" evidence="19">
    <location>
        <position position="1"/>
    </location>
</feature>
<protein>
    <recommendedName>
        <fullName evidence="4">Chromatin modification-related protein EAF1</fullName>
    </recommendedName>
    <alternativeName>
        <fullName evidence="15">Chromatin modification-related protein eaf1</fullName>
    </alternativeName>
    <alternativeName>
        <fullName evidence="14 16">ESA1-associated factor 1</fullName>
    </alternativeName>
    <alternativeName>
        <fullName evidence="13">Vacuolar import and degradation protein 21</fullName>
    </alternativeName>
</protein>
<evidence type="ECO:0000256" key="13">
    <source>
        <dbReference type="ARBA" id="ARBA00029670"/>
    </source>
</evidence>
<dbReference type="AlphaFoldDB" id="A0A1E4RLW5"/>
<dbReference type="Pfam" id="PF13921">
    <property type="entry name" value="Myb_DNA-bind_6"/>
    <property type="match status" value="1"/>
</dbReference>
<feature type="compositionally biased region" description="Low complexity" evidence="17">
    <location>
        <begin position="435"/>
        <end position="452"/>
    </location>
</feature>
<evidence type="ECO:0000256" key="15">
    <source>
        <dbReference type="ARBA" id="ARBA00072841"/>
    </source>
</evidence>
<dbReference type="EMBL" id="KV454540">
    <property type="protein sequence ID" value="ODV68252.1"/>
    <property type="molecule type" value="Genomic_DNA"/>
</dbReference>
<evidence type="ECO:0000256" key="2">
    <source>
        <dbReference type="ARBA" id="ARBA00008913"/>
    </source>
</evidence>
<name>A0A1E4RLW5_9ASCO</name>
<keyword evidence="6" id="KW-0156">Chromatin regulator</keyword>
<keyword evidence="5" id="KW-0227">DNA damage</keyword>
<reference evidence="20" key="1">
    <citation type="submission" date="2016-05" db="EMBL/GenBank/DDBJ databases">
        <title>Comparative genomics of biotechnologically important yeasts.</title>
        <authorList>
            <consortium name="DOE Joint Genome Institute"/>
            <person name="Riley R."/>
            <person name="Haridas S."/>
            <person name="Wolfe K.H."/>
            <person name="Lopes M.R."/>
            <person name="Hittinger C.T."/>
            <person name="Goker M."/>
            <person name="Salamov A."/>
            <person name="Wisecaver J."/>
            <person name="Long T.M."/>
            <person name="Aerts A.L."/>
            <person name="Barry K."/>
            <person name="Choi C."/>
            <person name="Clum A."/>
            <person name="Coughlan A.Y."/>
            <person name="Deshpande S."/>
            <person name="Douglass A.P."/>
            <person name="Hanson S.J."/>
            <person name="Klenk H.-P."/>
            <person name="Labutti K."/>
            <person name="Lapidus A."/>
            <person name="Lindquist E."/>
            <person name="Lipzen A."/>
            <person name="Meier-Kolthoff J.P."/>
            <person name="Ohm R.A."/>
            <person name="Otillar R.P."/>
            <person name="Pangilinan J."/>
            <person name="Peng Y."/>
            <person name="Rokas A."/>
            <person name="Rosa C.A."/>
            <person name="Scheuner C."/>
            <person name="Sibirny A.A."/>
            <person name="Slot J.C."/>
            <person name="Stielow J.B."/>
            <person name="Sun H."/>
            <person name="Kurtzman C.P."/>
            <person name="Blackwell M."/>
            <person name="Grigoriev I.V."/>
            <person name="Jeffries T.W."/>
        </authorList>
    </citation>
    <scope>NUCLEOTIDE SEQUENCE [LARGE SCALE GENOMIC DNA]</scope>
    <source>
        <strain evidence="20">NRRL Y-1933</strain>
    </source>
</reference>
<evidence type="ECO:0000256" key="11">
    <source>
        <dbReference type="ARBA" id="ARBA00023242"/>
    </source>
</evidence>
<evidence type="ECO:0000256" key="7">
    <source>
        <dbReference type="ARBA" id="ARBA00023015"/>
    </source>
</evidence>
<evidence type="ECO:0000256" key="17">
    <source>
        <dbReference type="SAM" id="MobiDB-lite"/>
    </source>
</evidence>
<evidence type="ECO:0000256" key="6">
    <source>
        <dbReference type="ARBA" id="ARBA00022853"/>
    </source>
</evidence>
<dbReference type="STRING" id="984485.A0A1E4RLW5"/>
<dbReference type="GO" id="GO:0003682">
    <property type="term" value="F:chromatin binding"/>
    <property type="evidence" value="ECO:0007669"/>
    <property type="project" value="TreeGrafter"/>
</dbReference>
<evidence type="ECO:0000256" key="5">
    <source>
        <dbReference type="ARBA" id="ARBA00022763"/>
    </source>
</evidence>
<evidence type="ECO:0000256" key="9">
    <source>
        <dbReference type="ARBA" id="ARBA00023163"/>
    </source>
</evidence>
<accession>A0A1E4RLW5</accession>
<comment type="subcellular location">
    <subcellularLocation>
        <location evidence="1">Nucleus</location>
    </subcellularLocation>
</comment>
<dbReference type="FunFam" id="1.10.10.60:FF:000484">
    <property type="entry name" value="Chromatin modification-related protein EAF1"/>
    <property type="match status" value="1"/>
</dbReference>